<evidence type="ECO:0000256" key="7">
    <source>
        <dbReference type="ARBA" id="ARBA00023150"/>
    </source>
</evidence>
<accession>E1RCD2</accession>
<dbReference type="InterPro" id="IPR013482">
    <property type="entry name" value="Molybde_CF_guanTrfase"/>
</dbReference>
<evidence type="ECO:0000256" key="2">
    <source>
        <dbReference type="ARBA" id="ARBA00022679"/>
    </source>
</evidence>
<evidence type="ECO:0000256" key="3">
    <source>
        <dbReference type="ARBA" id="ARBA00022723"/>
    </source>
</evidence>
<dbReference type="Gene3D" id="3.90.550.10">
    <property type="entry name" value="Spore Coat Polysaccharide Biosynthesis Protein SpsA, Chain A"/>
    <property type="match status" value="1"/>
</dbReference>
<dbReference type="RefSeq" id="WP_013253476.1">
    <property type="nucleotide sequence ID" value="NC_014364.1"/>
</dbReference>
<dbReference type="Pfam" id="PF12804">
    <property type="entry name" value="NTP_transf_3"/>
    <property type="match status" value="1"/>
</dbReference>
<keyword evidence="6" id="KW-0342">GTP-binding</keyword>
<dbReference type="InterPro" id="IPR025877">
    <property type="entry name" value="MobA-like_NTP_Trfase"/>
</dbReference>
<dbReference type="GO" id="GO:0005525">
    <property type="term" value="F:GTP binding"/>
    <property type="evidence" value="ECO:0007669"/>
    <property type="project" value="UniProtKB-KW"/>
</dbReference>
<dbReference type="AlphaFoldDB" id="E1RCD2"/>
<evidence type="ECO:0000256" key="6">
    <source>
        <dbReference type="ARBA" id="ARBA00023134"/>
    </source>
</evidence>
<dbReference type="PANTHER" id="PTHR19136:SF81">
    <property type="entry name" value="MOLYBDENUM COFACTOR GUANYLYLTRANSFERASE"/>
    <property type="match status" value="1"/>
</dbReference>
<dbReference type="STRING" id="573413.Spirs_0878"/>
<evidence type="ECO:0000313" key="10">
    <source>
        <dbReference type="Proteomes" id="UP000002318"/>
    </source>
</evidence>
<organism evidence="9 10">
    <name type="scientific">Sediminispirochaeta smaragdinae (strain DSM 11293 / JCM 15392 / SEBR 4228)</name>
    <name type="common">Spirochaeta smaragdinae</name>
    <dbReference type="NCBI Taxonomy" id="573413"/>
    <lineage>
        <taxon>Bacteria</taxon>
        <taxon>Pseudomonadati</taxon>
        <taxon>Spirochaetota</taxon>
        <taxon>Spirochaetia</taxon>
        <taxon>Spirochaetales</taxon>
        <taxon>Spirochaetaceae</taxon>
        <taxon>Sediminispirochaeta</taxon>
    </lineage>
</organism>
<evidence type="ECO:0000313" key="9">
    <source>
        <dbReference type="EMBL" id="ADK80012.1"/>
    </source>
</evidence>
<dbReference type="Proteomes" id="UP000002318">
    <property type="component" value="Chromosome"/>
</dbReference>
<protein>
    <submittedName>
        <fullName evidence="9">Molybdenum cofactor guanylyltransferase</fullName>
    </submittedName>
</protein>
<dbReference type="PANTHER" id="PTHR19136">
    <property type="entry name" value="MOLYBDENUM COFACTOR GUANYLYLTRANSFERASE"/>
    <property type="match status" value="1"/>
</dbReference>
<dbReference type="GO" id="GO:0006777">
    <property type="term" value="P:Mo-molybdopterin cofactor biosynthetic process"/>
    <property type="evidence" value="ECO:0007669"/>
    <property type="project" value="UniProtKB-KW"/>
</dbReference>
<keyword evidence="7" id="KW-0501">Molybdenum cofactor biosynthesis</keyword>
<evidence type="ECO:0000256" key="5">
    <source>
        <dbReference type="ARBA" id="ARBA00022842"/>
    </source>
</evidence>
<dbReference type="KEGG" id="ssm:Spirs_0878"/>
<dbReference type="CDD" id="cd02503">
    <property type="entry name" value="MobA"/>
    <property type="match status" value="1"/>
</dbReference>
<evidence type="ECO:0000259" key="8">
    <source>
        <dbReference type="Pfam" id="PF12804"/>
    </source>
</evidence>
<gene>
    <name evidence="9" type="ordered locus">Spirs_0878</name>
</gene>
<keyword evidence="3" id="KW-0479">Metal-binding</keyword>
<dbReference type="GO" id="GO:0016779">
    <property type="term" value="F:nucleotidyltransferase activity"/>
    <property type="evidence" value="ECO:0007669"/>
    <property type="project" value="UniProtKB-KW"/>
</dbReference>
<dbReference type="eggNOG" id="COG0746">
    <property type="taxonomic scope" value="Bacteria"/>
</dbReference>
<evidence type="ECO:0000256" key="4">
    <source>
        <dbReference type="ARBA" id="ARBA00022741"/>
    </source>
</evidence>
<keyword evidence="9" id="KW-0548">Nucleotidyltransferase</keyword>
<name>E1RCD2_SEDSS</name>
<keyword evidence="4" id="KW-0547">Nucleotide-binding</keyword>
<dbReference type="InterPro" id="IPR029044">
    <property type="entry name" value="Nucleotide-diphossugar_trans"/>
</dbReference>
<keyword evidence="5" id="KW-0460">Magnesium</keyword>
<dbReference type="SUPFAM" id="SSF53448">
    <property type="entry name" value="Nucleotide-diphospho-sugar transferases"/>
    <property type="match status" value="1"/>
</dbReference>
<reference evidence="9 10" key="1">
    <citation type="journal article" date="2010" name="Stand. Genomic Sci.">
        <title>Complete genome sequence of Spirochaeta smaragdinae type strain (SEBR 4228).</title>
        <authorList>
            <person name="Mavromatis K."/>
            <person name="Yasawong M."/>
            <person name="Chertkov O."/>
            <person name="Lapidus A."/>
            <person name="Lucas S."/>
            <person name="Nolan M."/>
            <person name="Del Rio T.G."/>
            <person name="Tice H."/>
            <person name="Cheng J.F."/>
            <person name="Pitluck S."/>
            <person name="Liolios K."/>
            <person name="Ivanova N."/>
            <person name="Tapia R."/>
            <person name="Han C."/>
            <person name="Bruce D."/>
            <person name="Goodwin L."/>
            <person name="Pati A."/>
            <person name="Chen A."/>
            <person name="Palaniappan K."/>
            <person name="Land M."/>
            <person name="Hauser L."/>
            <person name="Chang Y.J."/>
            <person name="Jeffries C.D."/>
            <person name="Detter J.C."/>
            <person name="Rohde M."/>
            <person name="Brambilla E."/>
            <person name="Spring S."/>
            <person name="Goker M."/>
            <person name="Sikorski J."/>
            <person name="Woyke T."/>
            <person name="Bristow J."/>
            <person name="Eisen J.A."/>
            <person name="Markowitz V."/>
            <person name="Hugenholtz P."/>
            <person name="Klenk H.P."/>
            <person name="Kyrpides N.C."/>
        </authorList>
    </citation>
    <scope>NUCLEOTIDE SEQUENCE [LARGE SCALE GENOMIC DNA]</scope>
    <source>
        <strain evidence="10">DSM 11293 / JCM 15392 / SEBR 4228</strain>
    </source>
</reference>
<keyword evidence="1" id="KW-0963">Cytoplasm</keyword>
<dbReference type="HOGENOM" id="CLU_055597_3_2_12"/>
<proteinExistence type="predicted"/>
<feature type="domain" description="MobA-like NTP transferase" evidence="8">
    <location>
        <begin position="8"/>
        <end position="157"/>
    </location>
</feature>
<keyword evidence="2" id="KW-0808">Transferase</keyword>
<evidence type="ECO:0000256" key="1">
    <source>
        <dbReference type="ARBA" id="ARBA00022490"/>
    </source>
</evidence>
<sequence>MCFSGLSAAVLAGGRSRRFGRNKCEVMFGEKSLLEWALSYARRYSDRLFLVTKAQMLQDYGVTVLHDRCKNVTPMSGIITVTPFVDSWLLLLSCDTILASPSMLDLLFERRQAGKAVFFRIEGRLQPFPALYPRGLLSRWEEAFVRSDYRLSSVVSDMPRVEIDEEALSDAGFNSPLLWNINTPASLSEAKIMLLSSHD</sequence>
<keyword evidence="10" id="KW-1185">Reference proteome</keyword>
<dbReference type="GO" id="GO:0046872">
    <property type="term" value="F:metal ion binding"/>
    <property type="evidence" value="ECO:0007669"/>
    <property type="project" value="UniProtKB-KW"/>
</dbReference>
<dbReference type="EMBL" id="CP002116">
    <property type="protein sequence ID" value="ADK80012.1"/>
    <property type="molecule type" value="Genomic_DNA"/>
</dbReference>